<protein>
    <submittedName>
        <fullName evidence="1">Uncharacterized protein</fullName>
    </submittedName>
</protein>
<dbReference type="EMBL" id="WBOS01000003">
    <property type="protein sequence ID" value="KAB2336574.1"/>
    <property type="molecule type" value="Genomic_DNA"/>
</dbReference>
<comment type="caution">
    <text evidence="1">The sequence shown here is derived from an EMBL/GenBank/DDBJ whole genome shotgun (WGS) entry which is preliminary data.</text>
</comment>
<proteinExistence type="predicted"/>
<sequence>MKEITFENLTNMVEVSLSDSELFVNRVRLTNAKKIQFKDIESMLIKLSVLNDKDELIASLSVGAHERLLVNEGWSYIERV</sequence>
<accession>A0A6L3V5S3</accession>
<name>A0A6L3V5S3_9BACI</name>
<organism evidence="1 2">
    <name type="scientific">Cytobacillus depressus</name>
    <dbReference type="NCBI Taxonomy" id="1602942"/>
    <lineage>
        <taxon>Bacteria</taxon>
        <taxon>Bacillati</taxon>
        <taxon>Bacillota</taxon>
        <taxon>Bacilli</taxon>
        <taxon>Bacillales</taxon>
        <taxon>Bacillaceae</taxon>
        <taxon>Cytobacillus</taxon>
    </lineage>
</organism>
<gene>
    <name evidence="1" type="ORF">F7731_09405</name>
</gene>
<dbReference type="AlphaFoldDB" id="A0A6L3V5S3"/>
<dbReference type="RefSeq" id="WP_151534528.1">
    <property type="nucleotide sequence ID" value="NZ_WBOS01000003.1"/>
</dbReference>
<evidence type="ECO:0000313" key="2">
    <source>
        <dbReference type="Proteomes" id="UP000481030"/>
    </source>
</evidence>
<evidence type="ECO:0000313" key="1">
    <source>
        <dbReference type="EMBL" id="KAB2336574.1"/>
    </source>
</evidence>
<reference evidence="1 2" key="1">
    <citation type="journal article" date="2016" name="Antonie Van Leeuwenhoek">
        <title>Bacillus depressus sp. nov., isolated from soil of a sunflower field.</title>
        <authorList>
            <person name="Wei X."/>
            <person name="Xin D."/>
            <person name="Xin Y."/>
            <person name="Zhang H."/>
            <person name="Wang T."/>
            <person name="Zhang J."/>
        </authorList>
    </citation>
    <scope>NUCLEOTIDE SEQUENCE [LARGE SCALE GENOMIC DNA]</scope>
    <source>
        <strain evidence="1 2">BZ1</strain>
    </source>
</reference>
<dbReference type="Proteomes" id="UP000481030">
    <property type="component" value="Unassembled WGS sequence"/>
</dbReference>
<keyword evidence="2" id="KW-1185">Reference proteome</keyword>